<comment type="catalytic activity">
    <reaction evidence="7">
        <text>Couples ATP hydrolysis with the unwinding of duplex DNA by translocating in the 3'-5' direction.</text>
        <dbReference type="EC" id="5.6.2.4"/>
    </reaction>
</comment>
<protein>
    <recommendedName>
        <fullName evidence="8">DNA 3'-5' helicase</fullName>
        <ecNumber evidence="8">5.6.2.4</ecNumber>
    </recommendedName>
</protein>
<evidence type="ECO:0000256" key="8">
    <source>
        <dbReference type="ARBA" id="ARBA00034808"/>
    </source>
</evidence>
<dbReference type="InterPro" id="IPR013986">
    <property type="entry name" value="DExx_box_DNA_helicase_dom_sf"/>
</dbReference>
<dbReference type="InterPro" id="IPR000212">
    <property type="entry name" value="DNA_helicase_UvrD/REP"/>
</dbReference>
<evidence type="ECO:0000256" key="3">
    <source>
        <dbReference type="ARBA" id="ARBA00022801"/>
    </source>
</evidence>
<dbReference type="PANTHER" id="PTHR11070:SF63">
    <property type="entry name" value="DNA HELICASE IV"/>
    <property type="match status" value="1"/>
</dbReference>
<comment type="similarity">
    <text evidence="1">Belongs to the helicase family. UvrD subfamily.</text>
</comment>
<dbReference type="Pfam" id="PF00580">
    <property type="entry name" value="UvrD-helicase"/>
    <property type="match status" value="2"/>
</dbReference>
<proteinExistence type="inferred from homology"/>
<comment type="catalytic activity">
    <reaction evidence="9">
        <text>ATP + H2O = ADP + phosphate + H(+)</text>
        <dbReference type="Rhea" id="RHEA:13065"/>
        <dbReference type="ChEBI" id="CHEBI:15377"/>
        <dbReference type="ChEBI" id="CHEBI:15378"/>
        <dbReference type="ChEBI" id="CHEBI:30616"/>
        <dbReference type="ChEBI" id="CHEBI:43474"/>
        <dbReference type="ChEBI" id="CHEBI:456216"/>
        <dbReference type="EC" id="5.6.2.4"/>
    </reaction>
</comment>
<dbReference type="GO" id="GO:0004386">
    <property type="term" value="F:helicase activity"/>
    <property type="evidence" value="ECO:0007669"/>
    <property type="project" value="UniProtKB-KW"/>
</dbReference>
<evidence type="ECO:0000256" key="7">
    <source>
        <dbReference type="ARBA" id="ARBA00034617"/>
    </source>
</evidence>
<evidence type="ECO:0000313" key="13">
    <source>
        <dbReference type="Proteomes" id="UP000235315"/>
    </source>
</evidence>
<organism evidence="12 13">
    <name type="scientific">Pseudomonas ogarae (strain DSM 112162 / CECT 30235 / F113)</name>
    <dbReference type="NCBI Taxonomy" id="1114970"/>
    <lineage>
        <taxon>Bacteria</taxon>
        <taxon>Pseudomonadati</taxon>
        <taxon>Pseudomonadota</taxon>
        <taxon>Gammaproteobacteria</taxon>
        <taxon>Pseudomonadales</taxon>
        <taxon>Pseudomonadaceae</taxon>
        <taxon>Pseudomonas</taxon>
    </lineage>
</organism>
<feature type="binding site" evidence="10">
    <location>
        <begin position="193"/>
        <end position="200"/>
    </location>
    <ligand>
        <name>ATP</name>
        <dbReference type="ChEBI" id="CHEBI:30616"/>
    </ligand>
</feature>
<dbReference type="SUPFAM" id="SSF52540">
    <property type="entry name" value="P-loop containing nucleoside triphosphate hydrolases"/>
    <property type="match status" value="1"/>
</dbReference>
<evidence type="ECO:0000256" key="2">
    <source>
        <dbReference type="ARBA" id="ARBA00022741"/>
    </source>
</evidence>
<evidence type="ECO:0000256" key="1">
    <source>
        <dbReference type="ARBA" id="ARBA00009922"/>
    </source>
</evidence>
<sequence>MRDLSASYHRWYNRLFGIGRVVVTYRYQKQQQKLIFLTSDVQARTLYERLRANVTVSFEKFVPEFIRKLDSVERDQSTVFCEQRYLRHSHAEQFAARYDVNFKDLAAQVRFCAKQNAVSEELTLRFGGLKARVQRLEPYINEWQTSRDAHNQGYISRYALQDSAYFANVESSSLTPHQIEAALVFDDANLVTAAAGSGKSSCIVAKIGFALKQGLFQDREILALAYNKLAAAELQARLDKKLTVALGRPIKVASRTFHSFGLSVLLEHHGEGYRPKVFKEDEDEEGRLMKTVIVQLYERDVSFKANIAQWMLQAPYEDPRPQGGGDDLEECEQRYEACCAQRVRAAKKKFEPSVPTFDLNKPVRSLQERSIANWLILHGVRFNYEEADWEGGKRLKLRPKSSASKTPPPCRPDFTYWLPVEESNPQKAAVRIVHEHFALNAQGVAPQWMGGDKYAQQAAQKREMYNQRAQEHTSVGSQKIRFFETTSADFYDGSIFDKLRQALIDAGVPIQAPDPVIEAKALAGFRQNNELEELIKNFVLSFKDSGLSPQQVEEQAESMDNPHRAKLFLKVAFAVFDGYQAALKEAGKIDFADMLRNAVELLKNGTVKTPYRFVLVDEFQDISLLKANLVKSILDQATDRSIVFGVGDDWQTINRFSGSDVSIFTDMERYFSRYVTRVVLPDTFRCSQGIADVSRAVVLRNEGQVDKPVRSSNSKRQAAVRVVEHGIEAQDRRAALVSELDRLVAQAPNIKLTANDTRPGLPSVLILRRTKSPATTPEGLDDAFLGDLRERYDTTLTIEVMTTHGSKGLEADFVVLVGLDSGFRGFPDERPPEPLLDLVLPPRKDPIEEERRLFYVGLTRARHQVCVLTASPKPSQFLFELQDQKGAGGAIDWVAHSEQRVPCPRCTVGSLLKRNNTQKCTRSSLCGYQRRVA</sequence>
<evidence type="ECO:0000256" key="9">
    <source>
        <dbReference type="ARBA" id="ARBA00048988"/>
    </source>
</evidence>
<dbReference type="EC" id="5.6.2.4" evidence="8"/>
<dbReference type="Pfam" id="PF13361">
    <property type="entry name" value="UvrD_C"/>
    <property type="match status" value="1"/>
</dbReference>
<evidence type="ECO:0000256" key="4">
    <source>
        <dbReference type="ARBA" id="ARBA00022806"/>
    </source>
</evidence>
<keyword evidence="4 10" id="KW-0347">Helicase</keyword>
<dbReference type="PANTHER" id="PTHR11070">
    <property type="entry name" value="UVRD / RECB / PCRA DNA HELICASE FAMILY MEMBER"/>
    <property type="match status" value="1"/>
</dbReference>
<dbReference type="EMBL" id="CP025738">
    <property type="protein sequence ID" value="AUO49749.1"/>
    <property type="molecule type" value="Genomic_DNA"/>
</dbReference>
<name>A0ABN5GEZ3_PSEO1</name>
<keyword evidence="5 10" id="KW-0067">ATP-binding</keyword>
<evidence type="ECO:0000256" key="10">
    <source>
        <dbReference type="PROSITE-ProRule" id="PRU00560"/>
    </source>
</evidence>
<accession>A0ABN5GEZ3</accession>
<dbReference type="Gene3D" id="3.40.50.300">
    <property type="entry name" value="P-loop containing nucleotide triphosphate hydrolases"/>
    <property type="match status" value="3"/>
</dbReference>
<evidence type="ECO:0000313" key="12">
    <source>
        <dbReference type="EMBL" id="AUO49749.1"/>
    </source>
</evidence>
<evidence type="ECO:0000256" key="5">
    <source>
        <dbReference type="ARBA" id="ARBA00022840"/>
    </source>
</evidence>
<evidence type="ECO:0000259" key="11">
    <source>
        <dbReference type="PROSITE" id="PS51198"/>
    </source>
</evidence>
<dbReference type="InterPro" id="IPR014016">
    <property type="entry name" value="UvrD-like_ATP-bd"/>
</dbReference>
<dbReference type="PROSITE" id="PS51198">
    <property type="entry name" value="UVRD_HELICASE_ATP_BIND"/>
    <property type="match status" value="1"/>
</dbReference>
<keyword evidence="13" id="KW-1185">Reference proteome</keyword>
<dbReference type="InterPro" id="IPR027417">
    <property type="entry name" value="P-loop_NTPase"/>
</dbReference>
<reference evidence="12 13" key="1">
    <citation type="submission" date="2018-01" db="EMBL/GenBank/DDBJ databases">
        <title>Tropical forage species Digitaria eriantha prevents oxidative stress under low temperature conditions by the incorporation of polyhydroxybutyrate-producing endophytic bacteria.</title>
        <authorList>
            <person name="Stritzler M."/>
            <person name="Ayub N."/>
        </authorList>
    </citation>
    <scope>NUCLEOTIDE SEQUENCE [LARGE SCALE GENOMIC DNA]</scope>
    <source>
        <strain evidence="12 13">FR1</strain>
    </source>
</reference>
<feature type="domain" description="UvrD-like helicase ATP-binding" evidence="11">
    <location>
        <begin position="172"/>
        <end position="687"/>
    </location>
</feature>
<evidence type="ECO:0000256" key="6">
    <source>
        <dbReference type="ARBA" id="ARBA00023235"/>
    </source>
</evidence>
<keyword evidence="3 10" id="KW-0378">Hydrolase</keyword>
<dbReference type="InterPro" id="IPR014017">
    <property type="entry name" value="DNA_helicase_UvrD-like_C"/>
</dbReference>
<keyword evidence="2 10" id="KW-0547">Nucleotide-binding</keyword>
<keyword evidence="6" id="KW-0413">Isomerase</keyword>
<gene>
    <name evidence="12" type="ORF">C1C98_11660</name>
</gene>
<dbReference type="Gene3D" id="1.10.10.160">
    <property type="match status" value="1"/>
</dbReference>
<dbReference type="Proteomes" id="UP000235315">
    <property type="component" value="Chromosome"/>
</dbReference>